<dbReference type="InterPro" id="IPR001991">
    <property type="entry name" value="Na-dicarboxylate_symporter"/>
</dbReference>
<keyword evidence="5 8" id="KW-1133">Transmembrane helix</keyword>
<feature type="transmembrane region" description="Helical" evidence="8">
    <location>
        <begin position="236"/>
        <end position="264"/>
    </location>
</feature>
<dbReference type="EMBL" id="BAABCJ010000007">
    <property type="protein sequence ID" value="GAA3711529.1"/>
    <property type="molecule type" value="Genomic_DNA"/>
</dbReference>
<keyword evidence="2" id="KW-0813">Transport</keyword>
<accession>A0ABP7E363</accession>
<reference evidence="10" key="1">
    <citation type="journal article" date="2019" name="Int. J. Syst. Evol. Microbiol.">
        <title>The Global Catalogue of Microorganisms (GCM) 10K type strain sequencing project: providing services to taxonomists for standard genome sequencing and annotation.</title>
        <authorList>
            <consortium name="The Broad Institute Genomics Platform"/>
            <consortium name="The Broad Institute Genome Sequencing Center for Infectious Disease"/>
            <person name="Wu L."/>
            <person name="Ma J."/>
        </authorList>
    </citation>
    <scope>NUCLEOTIDE SEQUENCE [LARGE SCALE GENOMIC DNA]</scope>
    <source>
        <strain evidence="10">JCM 16961</strain>
    </source>
</reference>
<dbReference type="NCBIfam" id="NF002461">
    <property type="entry name" value="PRK01663.1"/>
    <property type="match status" value="1"/>
</dbReference>
<dbReference type="SUPFAM" id="SSF118215">
    <property type="entry name" value="Proton glutamate symport protein"/>
    <property type="match status" value="1"/>
</dbReference>
<evidence type="ECO:0000256" key="3">
    <source>
        <dbReference type="ARBA" id="ARBA00022692"/>
    </source>
</evidence>
<keyword evidence="3 8" id="KW-0812">Transmembrane</keyword>
<feature type="transmembrane region" description="Helical" evidence="8">
    <location>
        <begin position="25"/>
        <end position="43"/>
    </location>
</feature>
<feature type="transmembrane region" description="Helical" evidence="8">
    <location>
        <begin position="165"/>
        <end position="184"/>
    </location>
</feature>
<feature type="transmembrane region" description="Helical" evidence="8">
    <location>
        <begin position="63"/>
        <end position="81"/>
    </location>
</feature>
<keyword evidence="10" id="KW-1185">Reference proteome</keyword>
<feature type="transmembrane region" description="Helical" evidence="8">
    <location>
        <begin position="369"/>
        <end position="390"/>
    </location>
</feature>
<feature type="transmembrane region" description="Helical" evidence="8">
    <location>
        <begin position="93"/>
        <end position="115"/>
    </location>
</feature>
<proteinExistence type="predicted"/>
<evidence type="ECO:0000256" key="4">
    <source>
        <dbReference type="ARBA" id="ARBA00022847"/>
    </source>
</evidence>
<evidence type="ECO:0000256" key="5">
    <source>
        <dbReference type="ARBA" id="ARBA00022989"/>
    </source>
</evidence>
<dbReference type="PRINTS" id="PR00173">
    <property type="entry name" value="EDTRNSPORT"/>
</dbReference>
<evidence type="ECO:0000256" key="1">
    <source>
        <dbReference type="ARBA" id="ARBA00004141"/>
    </source>
</evidence>
<keyword evidence="4" id="KW-0769">Symport</keyword>
<dbReference type="PANTHER" id="PTHR42865:SF1">
    <property type="entry name" value="AEROBIC C4-DICARBOXYLATE TRANSPORT PROTEIN"/>
    <property type="match status" value="1"/>
</dbReference>
<dbReference type="InterPro" id="IPR018107">
    <property type="entry name" value="Na-dicarboxylate_symporter_CS"/>
</dbReference>
<dbReference type="PANTHER" id="PTHR42865">
    <property type="entry name" value="PROTON/GLUTAMATE-ASPARTATE SYMPORTER"/>
    <property type="match status" value="1"/>
</dbReference>
<feature type="region of interest" description="Disordered" evidence="7">
    <location>
        <begin position="437"/>
        <end position="479"/>
    </location>
</feature>
<dbReference type="PROSITE" id="PS00714">
    <property type="entry name" value="NA_DICARBOXYL_SYMP_2"/>
    <property type="match status" value="1"/>
</dbReference>
<protein>
    <submittedName>
        <fullName evidence="9">C4-dicarboxylate transporter DctA</fullName>
    </submittedName>
</protein>
<name>A0ABP7E363_9MICC</name>
<dbReference type="Proteomes" id="UP001501536">
    <property type="component" value="Unassembled WGS sequence"/>
</dbReference>
<evidence type="ECO:0000256" key="8">
    <source>
        <dbReference type="SAM" id="Phobius"/>
    </source>
</evidence>
<dbReference type="Pfam" id="PF00375">
    <property type="entry name" value="SDF"/>
    <property type="match status" value="1"/>
</dbReference>
<organism evidence="9 10">
    <name type="scientific">Zhihengliuella alba</name>
    <dbReference type="NCBI Taxonomy" id="547018"/>
    <lineage>
        <taxon>Bacteria</taxon>
        <taxon>Bacillati</taxon>
        <taxon>Actinomycetota</taxon>
        <taxon>Actinomycetes</taxon>
        <taxon>Micrococcales</taxon>
        <taxon>Micrococcaceae</taxon>
        <taxon>Zhihengliuella</taxon>
    </lineage>
</organism>
<dbReference type="InterPro" id="IPR036458">
    <property type="entry name" value="Na:dicarbo_symporter_sf"/>
</dbReference>
<evidence type="ECO:0000256" key="6">
    <source>
        <dbReference type="ARBA" id="ARBA00023136"/>
    </source>
</evidence>
<evidence type="ECO:0000313" key="9">
    <source>
        <dbReference type="EMBL" id="GAA3711529.1"/>
    </source>
</evidence>
<feature type="transmembrane region" description="Helical" evidence="8">
    <location>
        <begin position="314"/>
        <end position="334"/>
    </location>
</feature>
<evidence type="ECO:0000256" key="7">
    <source>
        <dbReference type="SAM" id="MobiDB-lite"/>
    </source>
</evidence>
<gene>
    <name evidence="9" type="primary">dctA</name>
    <name evidence="9" type="ORF">GCM10022377_26200</name>
</gene>
<comment type="caution">
    <text evidence="9">The sequence shown here is derived from an EMBL/GenBank/DDBJ whole genome shotgun (WGS) entry which is preliminary data.</text>
</comment>
<evidence type="ECO:0000256" key="2">
    <source>
        <dbReference type="ARBA" id="ARBA00022448"/>
    </source>
</evidence>
<comment type="subcellular location">
    <subcellularLocation>
        <location evidence="1">Membrane</location>
        <topology evidence="1">Multi-pass membrane protein</topology>
    </subcellularLocation>
</comment>
<dbReference type="PROSITE" id="PS00713">
    <property type="entry name" value="NA_DICARBOXYL_SYMP_1"/>
    <property type="match status" value="1"/>
</dbReference>
<keyword evidence="6 8" id="KW-0472">Membrane</keyword>
<dbReference type="Gene3D" id="1.10.3860.10">
    <property type="entry name" value="Sodium:dicarboxylate symporter"/>
    <property type="match status" value="1"/>
</dbReference>
<dbReference type="RefSeq" id="WP_344885553.1">
    <property type="nucleotide sequence ID" value="NZ_BAABCJ010000007.1"/>
</dbReference>
<evidence type="ECO:0000313" key="10">
    <source>
        <dbReference type="Proteomes" id="UP001501536"/>
    </source>
</evidence>
<feature type="transmembrane region" description="Helical" evidence="8">
    <location>
        <begin position="205"/>
        <end position="230"/>
    </location>
</feature>
<sequence>MKISHEATLKASSAPAKKRRLHQSLFFQILIAVVAGVLIGHFWPTIGEQLRPLGDGFIRLIKMIIAPLIFLVIVTGIAAVGDVKSVGRVGVKALLYFTGATLFALLFGMVVANIVQPGKGLNIDPSTMSQEALDEKTGGAQPHGASEFLLGVIPESALGAFAENSLLQVLFFSVFFGIAVIVLGQDRCRPLLNIFELVLEIVFKIMSWIMRVAPIGAFGAMAFIIGQYGIETLGTYAKLIAACYAAALIFIGLLFVVAWVMAGVPLWSFIKYTREEFLLALGTASTEAVMPRIMTKLTRAGCSRATTGLVIPTGYSFNLDGAAMYLSIAVLFLAQAFGHDLSLGQQLAALGILLLTSKGMAGVPGSSFLALSATAAALGIFPVAGVALMLGADRLMDSMRVAVNLLGNCVATFVVAKWENQFDRGVMQRAFAGTLTDEDESEFQRQHSPGANVAAGSESTPAPGAVQVAQPVPATGTAR</sequence>